<evidence type="ECO:0008006" key="3">
    <source>
        <dbReference type="Google" id="ProtNLM"/>
    </source>
</evidence>
<keyword evidence="2" id="KW-1185">Reference proteome</keyword>
<dbReference type="RefSeq" id="WP_186632895.1">
    <property type="nucleotide sequence ID" value="NZ_JACOAF010000008.1"/>
</dbReference>
<dbReference type="Proteomes" id="UP000659698">
    <property type="component" value="Unassembled WGS sequence"/>
</dbReference>
<protein>
    <recommendedName>
        <fullName evidence="3">STAS/SEC14 domain-containing protein</fullName>
    </recommendedName>
</protein>
<sequence length="132" mass="15223">MHKRTLLQEPHITIKLDLLTDILYVDWTGKQTEETVRDGCDKMLKHVASTRSTKVFNDNTLVTGNWSGAAEWGAKIWFPAMYKAGVHYFAWVLSPELYSQLSTKETLKYTINGILILNFEDRDAAENWLKVM</sequence>
<name>A0ABR6VNG3_9BACT</name>
<organism evidence="1 2">
    <name type="scientific">Rufibacter sediminis</name>
    <dbReference type="NCBI Taxonomy" id="2762756"/>
    <lineage>
        <taxon>Bacteria</taxon>
        <taxon>Pseudomonadati</taxon>
        <taxon>Bacteroidota</taxon>
        <taxon>Cytophagia</taxon>
        <taxon>Cytophagales</taxon>
        <taxon>Hymenobacteraceae</taxon>
        <taxon>Rufibacter</taxon>
    </lineage>
</organism>
<evidence type="ECO:0000313" key="1">
    <source>
        <dbReference type="EMBL" id="MBC3538707.1"/>
    </source>
</evidence>
<comment type="caution">
    <text evidence="1">The sequence shown here is derived from an EMBL/GenBank/DDBJ whole genome shotgun (WGS) entry which is preliminary data.</text>
</comment>
<dbReference type="EMBL" id="JACOAF010000008">
    <property type="protein sequence ID" value="MBC3538707.1"/>
    <property type="molecule type" value="Genomic_DNA"/>
</dbReference>
<gene>
    <name evidence="1" type="ORF">H7U12_03380</name>
</gene>
<accession>A0ABR6VNG3</accession>
<proteinExistence type="predicted"/>
<reference evidence="1 2" key="1">
    <citation type="journal article" date="2019" name="Int. J. Syst. Evol. Microbiol.">
        <title>Rufibacter sediminis sp. nov., isolated from freshwater lake sediment.</title>
        <authorList>
            <person name="Qu J.H."/>
            <person name="Zhang L.J."/>
            <person name="Fu Y.H."/>
            <person name="Li H.F."/>
        </authorList>
    </citation>
    <scope>NUCLEOTIDE SEQUENCE [LARGE SCALE GENOMIC DNA]</scope>
    <source>
        <strain evidence="1 2">H-1</strain>
    </source>
</reference>
<evidence type="ECO:0000313" key="2">
    <source>
        <dbReference type="Proteomes" id="UP000659698"/>
    </source>
</evidence>